<dbReference type="SUPFAM" id="SSF52540">
    <property type="entry name" value="P-loop containing nucleoside triphosphate hydrolases"/>
    <property type="match status" value="1"/>
</dbReference>
<dbReference type="PANTHER" id="PTHR42771:SF3">
    <property type="entry name" value="PETROBACTIN IMPORT ATP-BINDING PROTEIN YCLP"/>
    <property type="match status" value="1"/>
</dbReference>
<evidence type="ECO:0000256" key="5">
    <source>
        <dbReference type="ARBA" id="ARBA00022741"/>
    </source>
</evidence>
<organism evidence="11 12">
    <name type="scientific">Rhodococcus chondri</name>
    <dbReference type="NCBI Taxonomy" id="3065941"/>
    <lineage>
        <taxon>Bacteria</taxon>
        <taxon>Bacillati</taxon>
        <taxon>Actinomycetota</taxon>
        <taxon>Actinomycetes</taxon>
        <taxon>Mycobacteriales</taxon>
        <taxon>Nocardiaceae</taxon>
        <taxon>Rhodococcus</taxon>
    </lineage>
</organism>
<evidence type="ECO:0000256" key="9">
    <source>
        <dbReference type="ARBA" id="ARBA00023136"/>
    </source>
</evidence>
<dbReference type="EMBL" id="JAUZMZ010000041">
    <property type="protein sequence ID" value="MEE2032366.1"/>
    <property type="molecule type" value="Genomic_DNA"/>
</dbReference>
<evidence type="ECO:0000256" key="1">
    <source>
        <dbReference type="ARBA" id="ARBA00004202"/>
    </source>
</evidence>
<keyword evidence="7" id="KW-0408">Iron</keyword>
<evidence type="ECO:0000256" key="7">
    <source>
        <dbReference type="ARBA" id="ARBA00023004"/>
    </source>
</evidence>
<dbReference type="PROSITE" id="PS50893">
    <property type="entry name" value="ABC_TRANSPORTER_2"/>
    <property type="match status" value="1"/>
</dbReference>
<dbReference type="InterPro" id="IPR017871">
    <property type="entry name" value="ABC_transporter-like_CS"/>
</dbReference>
<dbReference type="InterPro" id="IPR051535">
    <property type="entry name" value="Siderophore_ABC-ATPase"/>
</dbReference>
<dbReference type="SMART" id="SM00382">
    <property type="entry name" value="AAA"/>
    <property type="match status" value="1"/>
</dbReference>
<comment type="subcellular location">
    <subcellularLocation>
        <location evidence="1">Cell membrane</location>
        <topology evidence="1">Peripheral membrane protein</topology>
    </subcellularLocation>
</comment>
<keyword evidence="3" id="KW-1003">Cell membrane</keyword>
<keyword evidence="4" id="KW-0410">Iron transport</keyword>
<evidence type="ECO:0000313" key="12">
    <source>
        <dbReference type="Proteomes" id="UP001331936"/>
    </source>
</evidence>
<evidence type="ECO:0000256" key="6">
    <source>
        <dbReference type="ARBA" id="ARBA00022840"/>
    </source>
</evidence>
<dbReference type="Gene3D" id="3.40.50.300">
    <property type="entry name" value="P-loop containing nucleotide triphosphate hydrolases"/>
    <property type="match status" value="1"/>
</dbReference>
<dbReference type="Proteomes" id="UP001331936">
    <property type="component" value="Unassembled WGS sequence"/>
</dbReference>
<dbReference type="PROSITE" id="PS00211">
    <property type="entry name" value="ABC_TRANSPORTER_1"/>
    <property type="match status" value="1"/>
</dbReference>
<keyword evidence="12" id="KW-1185">Reference proteome</keyword>
<name>A0ABU7JQR1_9NOCA</name>
<evidence type="ECO:0000256" key="4">
    <source>
        <dbReference type="ARBA" id="ARBA00022496"/>
    </source>
</evidence>
<evidence type="ECO:0000256" key="3">
    <source>
        <dbReference type="ARBA" id="ARBA00022475"/>
    </source>
</evidence>
<evidence type="ECO:0000259" key="10">
    <source>
        <dbReference type="PROSITE" id="PS50893"/>
    </source>
</evidence>
<protein>
    <submittedName>
        <fullName evidence="11">ATP-binding cassette domain-containing protein</fullName>
    </submittedName>
</protein>
<dbReference type="InterPro" id="IPR027417">
    <property type="entry name" value="P-loop_NTPase"/>
</dbReference>
<evidence type="ECO:0000313" key="11">
    <source>
        <dbReference type="EMBL" id="MEE2032366.1"/>
    </source>
</evidence>
<accession>A0ABU7JQR1</accession>
<dbReference type="Pfam" id="PF00005">
    <property type="entry name" value="ABC_tran"/>
    <property type="match status" value="1"/>
</dbReference>
<proteinExistence type="predicted"/>
<dbReference type="InterPro" id="IPR003439">
    <property type="entry name" value="ABC_transporter-like_ATP-bd"/>
</dbReference>
<dbReference type="GO" id="GO:0005524">
    <property type="term" value="F:ATP binding"/>
    <property type="evidence" value="ECO:0007669"/>
    <property type="project" value="UniProtKB-KW"/>
</dbReference>
<dbReference type="CDD" id="cd03214">
    <property type="entry name" value="ABC_Iron-Siderophores_B12_Hemin"/>
    <property type="match status" value="1"/>
</dbReference>
<keyword evidence="6 11" id="KW-0067">ATP-binding</keyword>
<keyword evidence="9" id="KW-0472">Membrane</keyword>
<evidence type="ECO:0000256" key="8">
    <source>
        <dbReference type="ARBA" id="ARBA00023065"/>
    </source>
</evidence>
<reference evidence="11 12" key="1">
    <citation type="submission" date="2023-08" db="EMBL/GenBank/DDBJ databases">
        <authorList>
            <person name="Girao M."/>
            <person name="Carvalho M.F."/>
        </authorList>
    </citation>
    <scope>NUCLEOTIDE SEQUENCE [LARGE SCALE GENOMIC DNA]</scope>
    <source>
        <strain evidence="11 12">CC-R104</strain>
    </source>
</reference>
<feature type="domain" description="ABC transporter" evidence="10">
    <location>
        <begin position="2"/>
        <end position="236"/>
    </location>
</feature>
<dbReference type="PANTHER" id="PTHR42771">
    <property type="entry name" value="IRON(3+)-HYDROXAMATE IMPORT ATP-BINDING PROTEIN FHUC"/>
    <property type="match status" value="1"/>
</dbReference>
<dbReference type="RefSeq" id="WP_330151787.1">
    <property type="nucleotide sequence ID" value="NZ_JAUZMZ010000041.1"/>
</dbReference>
<keyword evidence="5" id="KW-0547">Nucleotide-binding</keyword>
<keyword evidence="2" id="KW-0813">Transport</keyword>
<sequence>MIEFHDVSMSYQDKRVLGPVSGIIEEGGITSLIGPNGAGKSTLMTIIGRLMEPTTGTVKVGGMDIKATKSRELAKHMSILRQENHITARLTVRELVGFGRFPHCQGRLTREDERHVDEAMEFLNLLPFADRFVDQLSGGQRQRAFVAMVLAQDTKYVLLDEPLNNLDMKHAVLMMRQLRRAADELGKTIVLIIHDINIAAAYSDRIIALRDGLIVTSGCAEEIMQDDVLTDVFDTPVSVHSIAGQRTAVYAR</sequence>
<gene>
    <name evidence="11" type="ORF">Q8814_09635</name>
</gene>
<evidence type="ECO:0000256" key="2">
    <source>
        <dbReference type="ARBA" id="ARBA00022448"/>
    </source>
</evidence>
<comment type="caution">
    <text evidence="11">The sequence shown here is derived from an EMBL/GenBank/DDBJ whole genome shotgun (WGS) entry which is preliminary data.</text>
</comment>
<keyword evidence="8" id="KW-0406">Ion transport</keyword>
<dbReference type="InterPro" id="IPR003593">
    <property type="entry name" value="AAA+_ATPase"/>
</dbReference>